<name>A0A6J1W7M1_GALME</name>
<dbReference type="GO" id="GO:0030148">
    <property type="term" value="P:sphingolipid biosynthetic process"/>
    <property type="evidence" value="ECO:0007669"/>
    <property type="project" value="InterPro"/>
</dbReference>
<evidence type="ECO:0000256" key="9">
    <source>
        <dbReference type="ARBA" id="ARBA00023098"/>
    </source>
</evidence>
<dbReference type="GO" id="GO:0006666">
    <property type="term" value="P:3-keto-sphinganine metabolic process"/>
    <property type="evidence" value="ECO:0007669"/>
    <property type="project" value="InterPro"/>
</dbReference>
<evidence type="ECO:0000256" key="2">
    <source>
        <dbReference type="ARBA" id="ARBA00004760"/>
    </source>
</evidence>
<keyword evidence="11" id="KW-1133">Transmembrane helix</keyword>
<protein>
    <recommendedName>
        <fullName evidence="10">3-dehydrosphinganine reductase</fullName>
        <ecNumber evidence="10">1.1.1.102</ecNumber>
    </recommendedName>
</protein>
<proteinExistence type="predicted"/>
<evidence type="ECO:0000256" key="7">
    <source>
        <dbReference type="ARBA" id="ARBA00022919"/>
    </source>
</evidence>
<feature type="transmembrane region" description="Helical" evidence="11">
    <location>
        <begin position="6"/>
        <end position="24"/>
    </location>
</feature>
<accession>A0A6J1W7M1</accession>
<dbReference type="GeneID" id="113509616"/>
<organism evidence="12 13">
    <name type="scientific">Galleria mellonella</name>
    <name type="common">Greater wax moth</name>
    <dbReference type="NCBI Taxonomy" id="7137"/>
    <lineage>
        <taxon>Eukaryota</taxon>
        <taxon>Metazoa</taxon>
        <taxon>Ecdysozoa</taxon>
        <taxon>Arthropoda</taxon>
        <taxon>Hexapoda</taxon>
        <taxon>Insecta</taxon>
        <taxon>Pterygota</taxon>
        <taxon>Neoptera</taxon>
        <taxon>Endopterygota</taxon>
        <taxon>Lepidoptera</taxon>
        <taxon>Glossata</taxon>
        <taxon>Ditrysia</taxon>
        <taxon>Pyraloidea</taxon>
        <taxon>Pyralidae</taxon>
        <taxon>Galleriinae</taxon>
        <taxon>Galleria</taxon>
    </lineage>
</organism>
<dbReference type="KEGG" id="gmw:113509616"/>
<comment type="subcellular location">
    <subcellularLocation>
        <location evidence="1">Endoplasmic reticulum</location>
    </subcellularLocation>
</comment>
<keyword evidence="11" id="KW-0812">Transmembrane</keyword>
<evidence type="ECO:0000313" key="13">
    <source>
        <dbReference type="RefSeq" id="XP_026748778.2"/>
    </source>
</evidence>
<keyword evidence="4" id="KW-0547">Nucleotide-binding</keyword>
<dbReference type="GO" id="GO:0000166">
    <property type="term" value="F:nucleotide binding"/>
    <property type="evidence" value="ECO:0007669"/>
    <property type="project" value="UniProtKB-KW"/>
</dbReference>
<reference evidence="13" key="1">
    <citation type="submission" date="2025-08" db="UniProtKB">
        <authorList>
            <consortium name="RefSeq"/>
        </authorList>
    </citation>
    <scope>IDENTIFICATION</scope>
    <source>
        <tissue evidence="13">Whole larvae</tissue>
    </source>
</reference>
<dbReference type="FunCoup" id="A0A6J1W7M1">
    <property type="interactions" value="883"/>
</dbReference>
<evidence type="ECO:0000256" key="10">
    <source>
        <dbReference type="ARBA" id="ARBA00026112"/>
    </source>
</evidence>
<evidence type="ECO:0000256" key="8">
    <source>
        <dbReference type="ARBA" id="ARBA00023002"/>
    </source>
</evidence>
<keyword evidence="8" id="KW-0560">Oxidoreductase</keyword>
<comment type="pathway">
    <text evidence="2">Lipid metabolism; sphingolipid metabolism.</text>
</comment>
<evidence type="ECO:0000256" key="4">
    <source>
        <dbReference type="ARBA" id="ARBA00022741"/>
    </source>
</evidence>
<dbReference type="Pfam" id="PF00106">
    <property type="entry name" value="adh_short"/>
    <property type="match status" value="1"/>
</dbReference>
<keyword evidence="11" id="KW-0472">Membrane</keyword>
<dbReference type="PROSITE" id="PS00061">
    <property type="entry name" value="ADH_SHORT"/>
    <property type="match status" value="1"/>
</dbReference>
<dbReference type="Gene3D" id="3.40.50.720">
    <property type="entry name" value="NAD(P)-binding Rossmann-like Domain"/>
    <property type="match status" value="1"/>
</dbReference>
<dbReference type="InParanoid" id="A0A6J1W7M1"/>
<keyword evidence="7" id="KW-0746">Sphingolipid metabolism</keyword>
<dbReference type="PANTHER" id="PTHR43550:SF3">
    <property type="entry name" value="3-KETODIHYDROSPHINGOSINE REDUCTASE"/>
    <property type="match status" value="1"/>
</dbReference>
<dbReference type="InterPro" id="IPR045022">
    <property type="entry name" value="KDSR-like"/>
</dbReference>
<evidence type="ECO:0000256" key="1">
    <source>
        <dbReference type="ARBA" id="ARBA00004240"/>
    </source>
</evidence>
<keyword evidence="12" id="KW-1185">Reference proteome</keyword>
<dbReference type="InterPro" id="IPR020904">
    <property type="entry name" value="Sc_DH/Rdtase_CS"/>
</dbReference>
<dbReference type="GO" id="GO:0005789">
    <property type="term" value="C:endoplasmic reticulum membrane"/>
    <property type="evidence" value="ECO:0007669"/>
    <property type="project" value="TreeGrafter"/>
</dbReference>
<dbReference type="InterPro" id="IPR002347">
    <property type="entry name" value="SDR_fam"/>
</dbReference>
<evidence type="ECO:0000256" key="11">
    <source>
        <dbReference type="SAM" id="Phobius"/>
    </source>
</evidence>
<dbReference type="GO" id="GO:0047560">
    <property type="term" value="F:3-dehydrosphinganine reductase activity"/>
    <property type="evidence" value="ECO:0007669"/>
    <property type="project" value="UniProtKB-EC"/>
</dbReference>
<keyword evidence="5" id="KW-0256">Endoplasmic reticulum</keyword>
<evidence type="ECO:0000313" key="12">
    <source>
        <dbReference type="Proteomes" id="UP001652740"/>
    </source>
</evidence>
<dbReference type="InterPro" id="IPR036291">
    <property type="entry name" value="NAD(P)-bd_dom_sf"/>
</dbReference>
<sequence length="333" mass="36459">MIIYFAIIIITVVVLLAYILNTSLEKKTVYKNLHQKHVVITGGSSGIGKAAAIEAAKLGAHVSIIGRNVDNLKSTVSEIITQCLDKNAQKIQYVSLDVTSDYDTIAKCLSTLENDIAPIFMLVNCAGMCICGKFEEMKVEDIKQMIDLNYFGTAYSTKYVLPGMKKRNEGVIVFVASEAAFIGIYGYSAYSAAKWALRGLAEAIQMELVGTAVRLTVSFPPDTDTPGLKNEELTKPKETKLISGTGGLHSPQEIGKKLIHDAMVGKVYSVYSMSGRLLSILFGASVESTTQVLIQVFSMGLLRAVMVNFIMTFNKIVKDGFTEKHKKEENKNK</sequence>
<keyword evidence="9" id="KW-0443">Lipid metabolism</keyword>
<dbReference type="CDD" id="cd08939">
    <property type="entry name" value="KDSR-like_SDR_c"/>
    <property type="match status" value="1"/>
</dbReference>
<dbReference type="PANTHER" id="PTHR43550">
    <property type="entry name" value="3-KETODIHYDROSPHINGOSINE REDUCTASE"/>
    <property type="match status" value="1"/>
</dbReference>
<evidence type="ECO:0000256" key="5">
    <source>
        <dbReference type="ARBA" id="ARBA00022824"/>
    </source>
</evidence>
<dbReference type="PRINTS" id="PR00081">
    <property type="entry name" value="GDHRDH"/>
</dbReference>
<dbReference type="Proteomes" id="UP001652740">
    <property type="component" value="Unplaced"/>
</dbReference>
<dbReference type="RefSeq" id="XP_026748778.2">
    <property type="nucleotide sequence ID" value="XM_026892977.3"/>
</dbReference>
<dbReference type="EC" id="1.1.1.102" evidence="10"/>
<evidence type="ECO:0000256" key="3">
    <source>
        <dbReference type="ARBA" id="ARBA00004991"/>
    </source>
</evidence>
<keyword evidence="6" id="KW-0521">NADP</keyword>
<gene>
    <name evidence="13" type="primary">LOC113509616</name>
</gene>
<dbReference type="AlphaFoldDB" id="A0A6J1W7M1"/>
<evidence type="ECO:0000256" key="6">
    <source>
        <dbReference type="ARBA" id="ARBA00022857"/>
    </source>
</evidence>
<comment type="pathway">
    <text evidence="3">Sphingolipid metabolism.</text>
</comment>
<dbReference type="SUPFAM" id="SSF51735">
    <property type="entry name" value="NAD(P)-binding Rossmann-fold domains"/>
    <property type="match status" value="1"/>
</dbReference>